<accession>A0AAV9V4H6</accession>
<dbReference type="InterPro" id="IPR052220">
    <property type="entry name" value="METTL25"/>
</dbReference>
<dbReference type="PANTHER" id="PTHR12496:SF0">
    <property type="entry name" value="METHYLTRANSFERASE DOMAIN-CONTAINING PROTEIN"/>
    <property type="match status" value="1"/>
</dbReference>
<feature type="domain" description="Methyltransferase" evidence="1">
    <location>
        <begin position="133"/>
        <end position="306"/>
    </location>
</feature>
<dbReference type="PANTHER" id="PTHR12496">
    <property type="entry name" value="CGI-41 METHYLTRANSFERASE"/>
    <property type="match status" value="1"/>
</dbReference>
<dbReference type="InterPro" id="IPR025714">
    <property type="entry name" value="Methyltranfer_dom"/>
</dbReference>
<evidence type="ECO:0000313" key="3">
    <source>
        <dbReference type="Proteomes" id="UP001373714"/>
    </source>
</evidence>
<evidence type="ECO:0000259" key="1">
    <source>
        <dbReference type="Pfam" id="PF13679"/>
    </source>
</evidence>
<sequence length="526" mass="58729">MESSLPHHPSFASTDAYISSLIAFTSTPLFNQLVGGVHILDFFTSSPPLYDSIIPLDWREYFETKTIDEILETLLRTDLATIRPEGIPDSLYEFAENIQKHELLREVVVELGEVEDQHKLNRQRKLAQGMNNKKLHEVEHFARYLSGLLNSIATDSTGESITHLVDFGSGQSYLSRILASPPHNLDLIAVESKASNIEAGKFLDTKVGLTARSQGKTLKQSLDSADVKKGSIKYVQHMIKDESMKEVLEALEQSEDEEKKTKDPGLMIISLHSCGNLIHHALNALLANDEVKSVAVVGCCYNLMTERTGPTYKPPYQKHIPAENTPIPSGCLNHHFPLSTRLSSQSITLNITARMMAVQAPRNWTQETSSDFFKRHFYRALLQRIFFEKGVLSATEPLIVGSLRKAAYTGFYEYVTSAVRKILNASSGPNEGSSVGEGVKAKIKEMRLDSIEREEVESYEERYGKGLKELSVMWTLMAFCAGCVESLVVADRWCYLTESGRCKVVKVEAAFEYGVSPRNLVIVGVK</sequence>
<proteinExistence type="predicted"/>
<dbReference type="AlphaFoldDB" id="A0AAV9V4H6"/>
<reference evidence="2 3" key="1">
    <citation type="submission" date="2019-10" db="EMBL/GenBank/DDBJ databases">
        <authorList>
            <person name="Palmer J.M."/>
        </authorList>
    </citation>
    <scope>NUCLEOTIDE SEQUENCE [LARGE SCALE GENOMIC DNA]</scope>
    <source>
        <strain evidence="2 3">TWF730</strain>
    </source>
</reference>
<keyword evidence="3" id="KW-1185">Reference proteome</keyword>
<name>A0AAV9V4H6_9PEZI</name>
<dbReference type="Proteomes" id="UP001373714">
    <property type="component" value="Unassembled WGS sequence"/>
</dbReference>
<comment type="caution">
    <text evidence="2">The sequence shown here is derived from an EMBL/GenBank/DDBJ whole genome shotgun (WGS) entry which is preliminary data.</text>
</comment>
<dbReference type="EMBL" id="JAVHNS010000006">
    <property type="protein sequence ID" value="KAK6352486.1"/>
    <property type="molecule type" value="Genomic_DNA"/>
</dbReference>
<dbReference type="Pfam" id="PF13679">
    <property type="entry name" value="Methyltransf_32"/>
    <property type="match status" value="1"/>
</dbReference>
<gene>
    <name evidence="2" type="ORF">TWF730_009311</name>
</gene>
<evidence type="ECO:0000313" key="2">
    <source>
        <dbReference type="EMBL" id="KAK6352486.1"/>
    </source>
</evidence>
<protein>
    <recommendedName>
        <fullName evidence="1">Methyltransferase domain-containing protein</fullName>
    </recommendedName>
</protein>
<organism evidence="2 3">
    <name type="scientific">Orbilia blumenaviensis</name>
    <dbReference type="NCBI Taxonomy" id="1796055"/>
    <lineage>
        <taxon>Eukaryota</taxon>
        <taxon>Fungi</taxon>
        <taxon>Dikarya</taxon>
        <taxon>Ascomycota</taxon>
        <taxon>Pezizomycotina</taxon>
        <taxon>Orbiliomycetes</taxon>
        <taxon>Orbiliales</taxon>
        <taxon>Orbiliaceae</taxon>
        <taxon>Orbilia</taxon>
    </lineage>
</organism>